<comment type="function">
    <text evidence="13">Catalyzes the cleavage of L-kynurenine (L-Kyn) and L-3-hydroxykynurenine (L-3OHKyn) into anthranilic acid (AA) and 3-hydroxyanthranilic acid (3-OHAA), respectively.</text>
</comment>
<feature type="binding site" evidence="13">
    <location>
        <position position="407"/>
    </location>
    <ligand>
        <name>pyridoxal 5'-phosphate</name>
        <dbReference type="ChEBI" id="CHEBI:597326"/>
    </ligand>
</feature>
<name>A0ABX8I5T0_9ASCO</name>
<dbReference type="InterPro" id="IPR010111">
    <property type="entry name" value="Kynureninase"/>
</dbReference>
<dbReference type="Pfam" id="PF00266">
    <property type="entry name" value="Aminotran_5"/>
    <property type="match status" value="1"/>
</dbReference>
<feature type="binding site" evidence="13">
    <location>
        <begin position="263"/>
        <end position="266"/>
    </location>
    <ligand>
        <name>pyridoxal 5'-phosphate</name>
        <dbReference type="ChEBI" id="CHEBI:597326"/>
    </ligand>
</feature>
<gene>
    <name evidence="13" type="primary">BNA5</name>
    <name evidence="17" type="ORF">CA3LBN_001607</name>
</gene>
<dbReference type="NCBIfam" id="TIGR01814">
    <property type="entry name" value="kynureninase"/>
    <property type="match status" value="1"/>
</dbReference>
<feature type="transmembrane region" description="Helical" evidence="15">
    <location>
        <begin position="12"/>
        <end position="31"/>
    </location>
</feature>
<dbReference type="InterPro" id="IPR000192">
    <property type="entry name" value="Aminotrans_V_dom"/>
</dbReference>
<keyword evidence="6 13" id="KW-0378">Hydrolase</keyword>
<comment type="subunit">
    <text evidence="13">Homodimer.</text>
</comment>
<comment type="subcellular location">
    <subcellularLocation>
        <location evidence="13">Cytoplasm</location>
    </subcellularLocation>
    <subcellularLocation>
        <location evidence="1">Mitochondrion inner membrane</location>
        <topology evidence="1">Single-pass membrane protein</topology>
    </subcellularLocation>
</comment>
<feature type="domain" description="Aminotransferase class V" evidence="16">
    <location>
        <begin position="219"/>
        <end position="480"/>
    </location>
</feature>
<comment type="pathway">
    <text evidence="13">Amino-acid degradation; L-kynurenine degradation; L-alanine and anthranilate from L-kynurenine: step 1/1.</text>
</comment>
<dbReference type="HAMAP" id="MF_01970">
    <property type="entry name" value="Kynureninase"/>
    <property type="match status" value="1"/>
</dbReference>
<dbReference type="InterPro" id="IPR015424">
    <property type="entry name" value="PyrdxlP-dep_Trfase"/>
</dbReference>
<evidence type="ECO:0000256" key="9">
    <source>
        <dbReference type="ARBA" id="ARBA00023128"/>
    </source>
</evidence>
<feature type="modified residue" description="N6-(pyridoxal phosphate)lysine" evidence="13">
    <location>
        <position position="373"/>
    </location>
</feature>
<sequence>MSNVRPAWRVWARVYVTGACIIGTGVLLYNYTVPTDEELIARFSPEIRADYERNKKLRQQEQQELMKIVKETYKSNDPIWKSGPIKSPFEKEGRGIDPRLVDKTAFFKQEEDEKRKLEVEKANAELQEAESLMKQSKKSWWKFWYLGIKAPAGLSDDSPSVYLAGNSLGLMPKATRKALSDELDAWGARGVEGHFNHPGESEGKTSWVDIDLPLVRPLANLVGATPKEVAAMGTLTSNLNALLVSFYKPQGKKTKIMFEKNAFPSDYYAFLNMVKLHGLDETHLVQLEVAPGQKHLDLADILAAIETHKDELALICFPGIQYYTGQFFNIEEITQAGQKHGIVVGWDLAHAVGNVPLKLHDWNVDFAVWCSYKYLNSGPGGIAGIFVHERHTKDNSKDRYPPRLAGWWGNNSAERFKMLELFDPINSALSYRQSNPSVIDCVALKTSLDIFEEAGGIEALRKTSFALTGHLRNRLEDSKYYISDSSDSSSLGYKILTPEDEKERGCQLSVHFQPHNDNKESNVMERVNGYLHDHGIICDERRPDVIRIAPTPLYNTLSDVEVVVSRIQEALNSLE</sequence>
<dbReference type="SUPFAM" id="SSF53383">
    <property type="entry name" value="PLP-dependent transferases"/>
    <property type="match status" value="1"/>
</dbReference>
<feature type="binding site" evidence="13">
    <location>
        <position position="235"/>
    </location>
    <ligand>
        <name>pyridoxal 5'-phosphate</name>
        <dbReference type="ChEBI" id="CHEBI:597326"/>
    </ligand>
</feature>
<keyword evidence="14" id="KW-0175">Coiled coil</keyword>
<evidence type="ECO:0000256" key="3">
    <source>
        <dbReference type="ARBA" id="ARBA00022642"/>
    </source>
</evidence>
<comment type="catalytic activity">
    <reaction evidence="13">
        <text>L-kynurenine + H2O = anthranilate + L-alanine + H(+)</text>
        <dbReference type="Rhea" id="RHEA:16813"/>
        <dbReference type="ChEBI" id="CHEBI:15377"/>
        <dbReference type="ChEBI" id="CHEBI:15378"/>
        <dbReference type="ChEBI" id="CHEBI:16567"/>
        <dbReference type="ChEBI" id="CHEBI:57959"/>
        <dbReference type="ChEBI" id="CHEBI:57972"/>
        <dbReference type="EC" id="3.7.1.3"/>
    </reaction>
</comment>
<comment type="catalytic activity">
    <reaction evidence="13">
        <text>3-hydroxy-L-kynurenine + H2O = 3-hydroxyanthranilate + L-alanine + H(+)</text>
        <dbReference type="Rhea" id="RHEA:25143"/>
        <dbReference type="ChEBI" id="CHEBI:15377"/>
        <dbReference type="ChEBI" id="CHEBI:15378"/>
        <dbReference type="ChEBI" id="CHEBI:36559"/>
        <dbReference type="ChEBI" id="CHEBI:57972"/>
        <dbReference type="ChEBI" id="CHEBI:58125"/>
    </reaction>
</comment>
<keyword evidence="5" id="KW-0999">Mitochondrion inner membrane</keyword>
<evidence type="ECO:0000256" key="15">
    <source>
        <dbReference type="SAM" id="Phobius"/>
    </source>
</evidence>
<comment type="similarity">
    <text evidence="13">Belongs to the kynureninase family.</text>
</comment>
<keyword evidence="11" id="KW-0143">Chaperone</keyword>
<evidence type="ECO:0000256" key="13">
    <source>
        <dbReference type="HAMAP-Rule" id="MF_03017"/>
    </source>
</evidence>
<feature type="binding site" evidence="13">
    <location>
        <position position="435"/>
    </location>
    <ligand>
        <name>pyridoxal 5'-phosphate</name>
        <dbReference type="ChEBI" id="CHEBI:597326"/>
    </ligand>
</feature>
<comment type="cofactor">
    <cofactor evidence="13">
        <name>pyridoxal 5'-phosphate</name>
        <dbReference type="ChEBI" id="CHEBI:597326"/>
    </cofactor>
</comment>
<keyword evidence="18" id="KW-1185">Reference proteome</keyword>
<evidence type="ECO:0000256" key="5">
    <source>
        <dbReference type="ARBA" id="ARBA00022792"/>
    </source>
</evidence>
<evidence type="ECO:0000313" key="17">
    <source>
        <dbReference type="EMBL" id="QWU87342.1"/>
    </source>
</evidence>
<dbReference type="PANTHER" id="PTHR14084:SF0">
    <property type="entry name" value="KYNURENINASE"/>
    <property type="match status" value="1"/>
</dbReference>
<dbReference type="InterPro" id="IPR015422">
    <property type="entry name" value="PyrdxlP-dep_Trfase_small"/>
</dbReference>
<feature type="binding site" evidence="13">
    <location>
        <position position="372"/>
    </location>
    <ligand>
        <name>pyridoxal 5'-phosphate</name>
        <dbReference type="ChEBI" id="CHEBI:597326"/>
    </ligand>
</feature>
<feature type="binding site" evidence="13">
    <location>
        <position position="350"/>
    </location>
    <ligand>
        <name>pyridoxal 5'-phosphate</name>
        <dbReference type="ChEBI" id="CHEBI:597326"/>
    </ligand>
</feature>
<keyword evidence="13" id="KW-0963">Cytoplasm</keyword>
<dbReference type="Pfam" id="PF22580">
    <property type="entry name" value="KYNU_C"/>
    <property type="match status" value="1"/>
</dbReference>
<comment type="similarity">
    <text evidence="2">Belongs to the CBP4 family.</text>
</comment>
<evidence type="ECO:0000256" key="2">
    <source>
        <dbReference type="ARBA" id="ARBA00006780"/>
    </source>
</evidence>
<keyword evidence="8 15" id="KW-1133">Transmembrane helix</keyword>
<evidence type="ECO:0000259" key="16">
    <source>
        <dbReference type="Pfam" id="PF00266"/>
    </source>
</evidence>
<comment type="pathway">
    <text evidence="13">Cofactor biosynthesis; NAD(+) biosynthesis; quinolinate from L-kynurenine: step 2/3.</text>
</comment>
<protein>
    <recommendedName>
        <fullName evidence="13">Kynureninase</fullName>
        <ecNumber evidence="13">3.7.1.3</ecNumber>
    </recommendedName>
    <alternativeName>
        <fullName evidence="13">Biosynthesis of nicotinic acid protein 5</fullName>
    </alternativeName>
    <alternativeName>
        <fullName evidence="13">L-kynurenine hydrolase</fullName>
    </alternativeName>
</protein>
<dbReference type="Pfam" id="PF07960">
    <property type="entry name" value="CBP4"/>
    <property type="match status" value="1"/>
</dbReference>
<comment type="function">
    <text evidence="12">Essential for the assembly of ubiquinol-cytochrome c reductase. It has a direct effect on the correct occurrence of the Rieske protein, core 4, core 5 and apocytochrome b.</text>
</comment>
<evidence type="ECO:0000256" key="7">
    <source>
        <dbReference type="ARBA" id="ARBA00022898"/>
    </source>
</evidence>
<dbReference type="Proteomes" id="UP000825434">
    <property type="component" value="Chromosome 2"/>
</dbReference>
<keyword evidence="10 15" id="KW-0472">Membrane</keyword>
<evidence type="ECO:0000256" key="12">
    <source>
        <dbReference type="ARBA" id="ARBA00025413"/>
    </source>
</evidence>
<dbReference type="EMBL" id="CP076662">
    <property type="protein sequence ID" value="QWU87342.1"/>
    <property type="molecule type" value="Genomic_DNA"/>
</dbReference>
<feature type="binding site" evidence="13">
    <location>
        <position position="236"/>
    </location>
    <ligand>
        <name>pyridoxal 5'-phosphate</name>
        <dbReference type="ChEBI" id="CHEBI:597326"/>
    </ligand>
</feature>
<dbReference type="InterPro" id="IPR015421">
    <property type="entry name" value="PyrdxlP-dep_Trfase_major"/>
</dbReference>
<dbReference type="Gene3D" id="3.90.1150.10">
    <property type="entry name" value="Aspartate Aminotransferase, domain 1"/>
    <property type="match status" value="1"/>
</dbReference>
<accession>A0ABX8I5T0</accession>
<evidence type="ECO:0000256" key="8">
    <source>
        <dbReference type="ARBA" id="ARBA00022989"/>
    </source>
</evidence>
<comment type="caution">
    <text evidence="13">Lacks conserved residue(s) required for the propagation of feature annotation.</text>
</comment>
<reference evidence="17 18" key="1">
    <citation type="submission" date="2021-06" db="EMBL/GenBank/DDBJ databases">
        <title>Candida outbreak in Lebanon.</title>
        <authorList>
            <person name="Finianos M."/>
        </authorList>
    </citation>
    <scope>NUCLEOTIDE SEQUENCE [LARGE SCALE GENOMIC DNA]</scope>
    <source>
        <strain evidence="17">CA3LBN</strain>
    </source>
</reference>
<keyword evidence="3 13" id="KW-0662">Pyridine nucleotide biosynthesis</keyword>
<evidence type="ECO:0000256" key="11">
    <source>
        <dbReference type="ARBA" id="ARBA00023186"/>
    </source>
</evidence>
<evidence type="ECO:0000256" key="1">
    <source>
        <dbReference type="ARBA" id="ARBA00004434"/>
    </source>
</evidence>
<dbReference type="Gene3D" id="3.40.640.10">
    <property type="entry name" value="Type I PLP-dependent aspartate aminotransferase-like (Major domain)"/>
    <property type="match status" value="1"/>
</dbReference>
<dbReference type="PANTHER" id="PTHR14084">
    <property type="entry name" value="KYNURENINASE"/>
    <property type="match status" value="1"/>
</dbReference>
<dbReference type="InterPro" id="IPR012420">
    <property type="entry name" value="Cbp4"/>
</dbReference>
<proteinExistence type="inferred from homology"/>
<feature type="binding site" evidence="13">
    <location>
        <position position="347"/>
    </location>
    <ligand>
        <name>pyridoxal 5'-phosphate</name>
        <dbReference type="ChEBI" id="CHEBI:597326"/>
    </ligand>
</feature>
<evidence type="ECO:0000256" key="14">
    <source>
        <dbReference type="SAM" id="Coils"/>
    </source>
</evidence>
<evidence type="ECO:0000313" key="18">
    <source>
        <dbReference type="Proteomes" id="UP000825434"/>
    </source>
</evidence>
<keyword evidence="7 13" id="KW-0663">Pyridoxal phosphate</keyword>
<evidence type="ECO:0000256" key="10">
    <source>
        <dbReference type="ARBA" id="ARBA00023136"/>
    </source>
</evidence>
<evidence type="ECO:0000256" key="4">
    <source>
        <dbReference type="ARBA" id="ARBA00022692"/>
    </source>
</evidence>
<organism evidence="17 18">
    <name type="scientific">Candidozyma haemuli</name>
    <dbReference type="NCBI Taxonomy" id="45357"/>
    <lineage>
        <taxon>Eukaryota</taxon>
        <taxon>Fungi</taxon>
        <taxon>Dikarya</taxon>
        <taxon>Ascomycota</taxon>
        <taxon>Saccharomycotina</taxon>
        <taxon>Pichiomycetes</taxon>
        <taxon>Metschnikowiaceae</taxon>
        <taxon>Candidozyma</taxon>
    </lineage>
</organism>
<keyword evidence="4 15" id="KW-0812">Transmembrane</keyword>
<dbReference type="EC" id="3.7.1.3" evidence="13"/>
<feature type="coiled-coil region" evidence="14">
    <location>
        <begin position="107"/>
        <end position="139"/>
    </location>
</feature>
<keyword evidence="9" id="KW-0496">Mitochondrion</keyword>
<evidence type="ECO:0000256" key="6">
    <source>
        <dbReference type="ARBA" id="ARBA00022801"/>
    </source>
</evidence>